<dbReference type="Pfam" id="PF02623">
    <property type="entry name" value="FliW"/>
    <property type="match status" value="1"/>
</dbReference>
<keyword evidence="6" id="KW-0966">Cell projection</keyword>
<proteinExistence type="inferred from homology"/>
<accession>A0A386H4Y2</accession>
<dbReference type="Gene3D" id="2.30.290.10">
    <property type="entry name" value="BH3618-like"/>
    <property type="match status" value="1"/>
</dbReference>
<evidence type="ECO:0000313" key="6">
    <source>
        <dbReference type="EMBL" id="AYD40716.1"/>
    </source>
</evidence>
<dbReference type="EMBL" id="CP032416">
    <property type="protein sequence ID" value="AYD40716.1"/>
    <property type="molecule type" value="Genomic_DNA"/>
</dbReference>
<evidence type="ECO:0000256" key="5">
    <source>
        <dbReference type="HAMAP-Rule" id="MF_01185"/>
    </source>
</evidence>
<protein>
    <recommendedName>
        <fullName evidence="5">Flagellar assembly factor FliW</fullName>
    </recommendedName>
</protein>
<comment type="similarity">
    <text evidence="5">Belongs to the FliW family.</text>
</comment>
<comment type="subcellular location">
    <subcellularLocation>
        <location evidence="5">Cytoplasm</location>
    </subcellularLocation>
</comment>
<dbReference type="PANTHER" id="PTHR39190">
    <property type="entry name" value="FLAGELLAR ASSEMBLY FACTOR FLIW"/>
    <property type="match status" value="1"/>
</dbReference>
<name>A0A386H4Y2_9CLOT</name>
<keyword evidence="4 5" id="KW-0143">Chaperone</keyword>
<keyword evidence="2 5" id="KW-1005">Bacterial flagellum biogenesis</keyword>
<gene>
    <name evidence="5 6" type="primary">fliW</name>
    <name evidence="6" type="ORF">D4Z93_09305</name>
</gene>
<dbReference type="InterPro" id="IPR024046">
    <property type="entry name" value="Flagellar_assmbl_FliW_dom_sf"/>
</dbReference>
<keyword evidence="6" id="KW-0969">Cilium</keyword>
<keyword evidence="3 5" id="KW-0810">Translation regulation</keyword>
<dbReference type="Proteomes" id="UP000266301">
    <property type="component" value="Chromosome"/>
</dbReference>
<dbReference type="RefSeq" id="WP_119972912.1">
    <property type="nucleotide sequence ID" value="NZ_CP032416.1"/>
</dbReference>
<dbReference type="InterPro" id="IPR003775">
    <property type="entry name" value="Flagellar_assembly_factor_FliW"/>
</dbReference>
<evidence type="ECO:0000256" key="4">
    <source>
        <dbReference type="ARBA" id="ARBA00023186"/>
    </source>
</evidence>
<comment type="subunit">
    <text evidence="5">Interacts with translational regulator CsrA and flagellin(s).</text>
</comment>
<sequence length="140" mass="16282">MKLRTKYHGVVDYKEDEIIYFKKGIPGFEKLKKFILFKVEGNEDFSVLHSVEDKSIGLIVISPFYIVKDYEFELDDKKMKELKIENKNEVVVLTTVTLNSKVEGITINLKAPIIINIKKCLGEQIILDNPDYLIKYPIVR</sequence>
<evidence type="ECO:0000256" key="2">
    <source>
        <dbReference type="ARBA" id="ARBA00022795"/>
    </source>
</evidence>
<dbReference type="AlphaFoldDB" id="A0A386H4Y2"/>
<dbReference type="PANTHER" id="PTHR39190:SF1">
    <property type="entry name" value="FLAGELLAR ASSEMBLY FACTOR FLIW"/>
    <property type="match status" value="1"/>
</dbReference>
<evidence type="ECO:0000313" key="7">
    <source>
        <dbReference type="Proteomes" id="UP000266301"/>
    </source>
</evidence>
<dbReference type="HAMAP" id="MF_01185">
    <property type="entry name" value="FliW"/>
    <property type="match status" value="1"/>
</dbReference>
<keyword evidence="1 5" id="KW-0963">Cytoplasm</keyword>
<dbReference type="SUPFAM" id="SSF141457">
    <property type="entry name" value="BH3618-like"/>
    <property type="match status" value="1"/>
</dbReference>
<dbReference type="GO" id="GO:0044780">
    <property type="term" value="P:bacterial-type flagellum assembly"/>
    <property type="evidence" value="ECO:0007669"/>
    <property type="project" value="UniProtKB-UniRule"/>
</dbReference>
<keyword evidence="7" id="KW-1185">Reference proteome</keyword>
<dbReference type="GO" id="GO:0006417">
    <property type="term" value="P:regulation of translation"/>
    <property type="evidence" value="ECO:0007669"/>
    <property type="project" value="UniProtKB-KW"/>
</dbReference>
<evidence type="ECO:0000256" key="1">
    <source>
        <dbReference type="ARBA" id="ARBA00022490"/>
    </source>
</evidence>
<dbReference type="NCBIfam" id="NF009793">
    <property type="entry name" value="PRK13285.1-1"/>
    <property type="match status" value="1"/>
</dbReference>
<comment type="function">
    <text evidence="5">Acts as an anti-CsrA protein, binds CsrA and prevents it from repressing translation of its target genes, one of which is flagellin. Binds to flagellin and participates in the assembly of the flagellum.</text>
</comment>
<reference evidence="6 7" key="1">
    <citation type="journal article" date="2019" name="Int. J. Syst. Evol. Microbiol.">
        <title>Clostridium fermenticellae sp. nov., isolated from the mud in a fermentation cellar for the production of the Chinese liquor, baijiu.</title>
        <authorList>
            <person name="Xu P.X."/>
            <person name="Chai L.J."/>
            <person name="Qiu T."/>
            <person name="Zhang X.J."/>
            <person name="Lu Z.M."/>
            <person name="Xiao C."/>
            <person name="Wang S.T."/>
            <person name="Shen C.H."/>
            <person name="Shi J.S."/>
            <person name="Xu Z.H."/>
        </authorList>
    </citation>
    <scope>NUCLEOTIDE SEQUENCE [LARGE SCALE GENOMIC DNA]</scope>
    <source>
        <strain evidence="6 7">JN500901</strain>
    </source>
</reference>
<evidence type="ECO:0000256" key="3">
    <source>
        <dbReference type="ARBA" id="ARBA00022845"/>
    </source>
</evidence>
<keyword evidence="6" id="KW-0282">Flagellum</keyword>
<dbReference type="OrthoDB" id="9801235at2"/>
<dbReference type="KEGG" id="cfer:D4Z93_09305"/>
<organism evidence="6 7">
    <name type="scientific">Clostridium fermenticellae</name>
    <dbReference type="NCBI Taxonomy" id="2068654"/>
    <lineage>
        <taxon>Bacteria</taxon>
        <taxon>Bacillati</taxon>
        <taxon>Bacillota</taxon>
        <taxon>Clostridia</taxon>
        <taxon>Eubacteriales</taxon>
        <taxon>Clostridiaceae</taxon>
        <taxon>Clostridium</taxon>
    </lineage>
</organism>
<dbReference type="GO" id="GO:0005737">
    <property type="term" value="C:cytoplasm"/>
    <property type="evidence" value="ECO:0007669"/>
    <property type="project" value="UniProtKB-SubCell"/>
</dbReference>